<organism evidence="1 2">
    <name type="scientific">Hypsibius exemplaris</name>
    <name type="common">Freshwater tardigrade</name>
    <dbReference type="NCBI Taxonomy" id="2072580"/>
    <lineage>
        <taxon>Eukaryota</taxon>
        <taxon>Metazoa</taxon>
        <taxon>Ecdysozoa</taxon>
        <taxon>Tardigrada</taxon>
        <taxon>Eutardigrada</taxon>
        <taxon>Parachela</taxon>
        <taxon>Hypsibioidea</taxon>
        <taxon>Hypsibiidae</taxon>
        <taxon>Hypsibius</taxon>
    </lineage>
</organism>
<keyword evidence="2" id="KW-1185">Reference proteome</keyword>
<dbReference type="Proteomes" id="UP000192578">
    <property type="component" value="Unassembled WGS sequence"/>
</dbReference>
<protein>
    <submittedName>
        <fullName evidence="1">Uncharacterized protein</fullName>
    </submittedName>
</protein>
<dbReference type="EMBL" id="MTYJ01000400">
    <property type="protein sequence ID" value="OWA54388.1"/>
    <property type="molecule type" value="Genomic_DNA"/>
</dbReference>
<sequence length="109" mass="12424">MQKFLSEVFADEVYVFNYVCNNPLATPGSNALSLFFEHVNQTHWTDSVAIHTYYRLAGQAGAIRSPEELKQGPQSDFKLLLLTIYENRPLPEADPTFNDRWDPLAGIDF</sequence>
<evidence type="ECO:0000313" key="2">
    <source>
        <dbReference type="Proteomes" id="UP000192578"/>
    </source>
</evidence>
<comment type="caution">
    <text evidence="1">The sequence shown here is derived from an EMBL/GenBank/DDBJ whole genome shotgun (WGS) entry which is preliminary data.</text>
</comment>
<evidence type="ECO:0000313" key="1">
    <source>
        <dbReference type="EMBL" id="OWA54388.1"/>
    </source>
</evidence>
<gene>
    <name evidence="1" type="ORF">BV898_18792</name>
</gene>
<dbReference type="AlphaFoldDB" id="A0A9X6NKB0"/>
<accession>A0A9X6NKB0</accession>
<proteinExistence type="predicted"/>
<name>A0A9X6NKB0_HYPEX</name>
<reference evidence="2" key="1">
    <citation type="submission" date="2017-01" db="EMBL/GenBank/DDBJ databases">
        <title>Comparative genomics of anhydrobiosis in the tardigrade Hypsibius dujardini.</title>
        <authorList>
            <person name="Yoshida Y."/>
            <person name="Koutsovoulos G."/>
            <person name="Laetsch D."/>
            <person name="Stevens L."/>
            <person name="Kumar S."/>
            <person name="Horikawa D."/>
            <person name="Ishino K."/>
            <person name="Komine S."/>
            <person name="Tomita M."/>
            <person name="Blaxter M."/>
            <person name="Arakawa K."/>
        </authorList>
    </citation>
    <scope>NUCLEOTIDE SEQUENCE [LARGE SCALE GENOMIC DNA]</scope>
    <source>
        <strain evidence="2">Z151</strain>
    </source>
</reference>